<dbReference type="Gene3D" id="1.10.10.10">
    <property type="entry name" value="Winged helix-like DNA-binding domain superfamily/Winged helix DNA-binding domain"/>
    <property type="match status" value="1"/>
</dbReference>
<evidence type="ECO:0000256" key="4">
    <source>
        <dbReference type="ARBA" id="ARBA00023163"/>
    </source>
</evidence>
<gene>
    <name evidence="6" type="ORF">H3H51_02480</name>
</gene>
<dbReference type="InterPro" id="IPR036390">
    <property type="entry name" value="WH_DNA-bd_sf"/>
</dbReference>
<dbReference type="PANTHER" id="PTHR30126:SF40">
    <property type="entry name" value="HTH-TYPE TRANSCRIPTIONAL REGULATOR GLTR"/>
    <property type="match status" value="1"/>
</dbReference>
<comment type="caution">
    <text evidence="6">The sequence shown here is derived from an EMBL/GenBank/DDBJ whole genome shotgun (WGS) entry which is preliminary data.</text>
</comment>
<keyword evidence="4" id="KW-0804">Transcription</keyword>
<keyword evidence="3" id="KW-0238">DNA-binding</keyword>
<dbReference type="GO" id="GO:0003700">
    <property type="term" value="F:DNA-binding transcription factor activity"/>
    <property type="evidence" value="ECO:0007669"/>
    <property type="project" value="InterPro"/>
</dbReference>
<dbReference type="Pfam" id="PF00126">
    <property type="entry name" value="HTH_1"/>
    <property type="match status" value="1"/>
</dbReference>
<reference evidence="6 7" key="1">
    <citation type="submission" date="2020-08" db="EMBL/GenBank/DDBJ databases">
        <authorList>
            <person name="Kim C.M."/>
        </authorList>
    </citation>
    <scope>NUCLEOTIDE SEQUENCE [LARGE SCALE GENOMIC DNA]</scope>
    <source>
        <strain evidence="6 7">UL070</strain>
    </source>
</reference>
<evidence type="ECO:0000256" key="3">
    <source>
        <dbReference type="ARBA" id="ARBA00023125"/>
    </source>
</evidence>
<protein>
    <submittedName>
        <fullName evidence="6">LysR family transcriptional regulator</fullName>
    </submittedName>
</protein>
<evidence type="ECO:0000259" key="5">
    <source>
        <dbReference type="PROSITE" id="PS50931"/>
    </source>
</evidence>
<keyword evidence="2" id="KW-0805">Transcription regulation</keyword>
<dbReference type="GO" id="GO:0000976">
    <property type="term" value="F:transcription cis-regulatory region binding"/>
    <property type="evidence" value="ECO:0007669"/>
    <property type="project" value="TreeGrafter"/>
</dbReference>
<organism evidence="6 7">
    <name type="scientific">Aquipseudomonas ullengensis</name>
    <dbReference type="NCBI Taxonomy" id="2759166"/>
    <lineage>
        <taxon>Bacteria</taxon>
        <taxon>Pseudomonadati</taxon>
        <taxon>Pseudomonadota</taxon>
        <taxon>Gammaproteobacteria</taxon>
        <taxon>Pseudomonadales</taxon>
        <taxon>Pseudomonadaceae</taxon>
        <taxon>Aquipseudomonas</taxon>
    </lineage>
</organism>
<dbReference type="SUPFAM" id="SSF46785">
    <property type="entry name" value="Winged helix' DNA-binding domain"/>
    <property type="match status" value="1"/>
</dbReference>
<evidence type="ECO:0000256" key="1">
    <source>
        <dbReference type="ARBA" id="ARBA00009437"/>
    </source>
</evidence>
<dbReference type="InterPro" id="IPR005119">
    <property type="entry name" value="LysR_subst-bd"/>
</dbReference>
<dbReference type="SUPFAM" id="SSF53850">
    <property type="entry name" value="Periplasmic binding protein-like II"/>
    <property type="match status" value="1"/>
</dbReference>
<dbReference type="InterPro" id="IPR036388">
    <property type="entry name" value="WH-like_DNA-bd_sf"/>
</dbReference>
<dbReference type="Gene3D" id="3.40.190.10">
    <property type="entry name" value="Periplasmic binding protein-like II"/>
    <property type="match status" value="2"/>
</dbReference>
<evidence type="ECO:0000256" key="2">
    <source>
        <dbReference type="ARBA" id="ARBA00023015"/>
    </source>
</evidence>
<dbReference type="RefSeq" id="WP_183087430.1">
    <property type="nucleotide sequence ID" value="NZ_JACJUD010000001.1"/>
</dbReference>
<dbReference type="FunFam" id="1.10.10.10:FF:000001">
    <property type="entry name" value="LysR family transcriptional regulator"/>
    <property type="match status" value="1"/>
</dbReference>
<dbReference type="Pfam" id="PF03466">
    <property type="entry name" value="LysR_substrate"/>
    <property type="match status" value="1"/>
</dbReference>
<dbReference type="CDD" id="cd08442">
    <property type="entry name" value="PBP2_YofA_SoxR_like"/>
    <property type="match status" value="1"/>
</dbReference>
<dbReference type="PANTHER" id="PTHR30126">
    <property type="entry name" value="HTH-TYPE TRANSCRIPTIONAL REGULATOR"/>
    <property type="match status" value="1"/>
</dbReference>
<evidence type="ECO:0000313" key="7">
    <source>
        <dbReference type="Proteomes" id="UP000542720"/>
    </source>
</evidence>
<keyword evidence="7" id="KW-1185">Reference proteome</keyword>
<dbReference type="AlphaFoldDB" id="A0A7W4LIU1"/>
<feature type="domain" description="HTH lysR-type" evidence="5">
    <location>
        <begin position="1"/>
        <end position="58"/>
    </location>
</feature>
<dbReference type="Proteomes" id="UP000542720">
    <property type="component" value="Unassembled WGS sequence"/>
</dbReference>
<dbReference type="EMBL" id="JACJUD010000001">
    <property type="protein sequence ID" value="MBB2493867.1"/>
    <property type="molecule type" value="Genomic_DNA"/>
</dbReference>
<evidence type="ECO:0000313" key="6">
    <source>
        <dbReference type="EMBL" id="MBB2493867.1"/>
    </source>
</evidence>
<sequence length="291" mass="32224">MDLSTLTIFRTVALEQSITRAAQRLERVQSNVTTRIRQLEDDLGVQLFLREGKRMSLTEQGREFLAYAERLLALADEARQAMHPQQPGGTLRLGSMESTAASRLPSPLARFHRAFPQVSLEVSTGPSQPLLEAVLARRLDCALIAAPTNRVGKRWVIDELDQGLSSQAVFREELLLLLPIDHRPVSGPEDVQLRTLAGFAQGCTYRQIAQSWLNSAGSPVRVQEVGSYHTILACVAAGACVGIVPRSLLELLREPPAVQCVPLLGVDTLLVWRNDYRSAAFEQWRELLQAP</sequence>
<dbReference type="InterPro" id="IPR000847">
    <property type="entry name" value="LysR_HTH_N"/>
</dbReference>
<dbReference type="PROSITE" id="PS50931">
    <property type="entry name" value="HTH_LYSR"/>
    <property type="match status" value="1"/>
</dbReference>
<proteinExistence type="inferred from homology"/>
<dbReference type="PRINTS" id="PR00039">
    <property type="entry name" value="HTHLYSR"/>
</dbReference>
<accession>A0A7W4LIU1</accession>
<comment type="similarity">
    <text evidence="1">Belongs to the LysR transcriptional regulatory family.</text>
</comment>
<name>A0A7W4LIU1_9GAMM</name>